<dbReference type="GO" id="GO:0022857">
    <property type="term" value="F:transmembrane transporter activity"/>
    <property type="evidence" value="ECO:0007669"/>
    <property type="project" value="InterPro"/>
</dbReference>
<evidence type="ECO:0000313" key="8">
    <source>
        <dbReference type="Proteomes" id="UP000183557"/>
    </source>
</evidence>
<protein>
    <submittedName>
        <fullName evidence="7">MFS-type transporter involved in bile tolerance, Atg22 family</fullName>
    </submittedName>
</protein>
<feature type="transmembrane region" description="Helical" evidence="6">
    <location>
        <begin position="372"/>
        <end position="399"/>
    </location>
</feature>
<dbReference type="InterPro" id="IPR011701">
    <property type="entry name" value="MFS"/>
</dbReference>
<evidence type="ECO:0000256" key="2">
    <source>
        <dbReference type="ARBA" id="ARBA00022475"/>
    </source>
</evidence>
<gene>
    <name evidence="7" type="ORF">SAMN04487936_101598</name>
</gene>
<sequence>MKLYKELLTNKNFLLITAGRLFKRSALTLFTLELIWLTMELTSNSPLYLSIMTMAETLPFIIFGLYGGAKADKWNKKKVMVIGNSCSALLLLSIPCLNAVNLLNYYTLLMIAIAITIFSCFSEPCYRAILPELLSKTKLKEANALLDSVQRGVTIFVPASIGLLLKFFSEIHLFSLAFLLMATAVAFQLMVEYRPFNHSAEETQIKSTTFHGIKDSLSFLKGHPEITFIIAGQGLSILINTGLWRVGLPIYLEGYLNENITTFGYITGMMGVTSFITSLALGISKKYNPRVVFNVGMGLWGLGLLMIGTLPTMPIIYIATILIGVGQASEGLSRVVILQEKVPANMLGKVFSTSSSINYTSDTISLGAVSSLLGLFTIATLFSGGGTLILMIGLLGAVFGRVHKNGRRHLQTKKSG</sequence>
<accession>A0A1I3Q848</accession>
<keyword evidence="2" id="KW-1003">Cell membrane</keyword>
<dbReference type="CDD" id="cd06173">
    <property type="entry name" value="MFS_MefA_like"/>
    <property type="match status" value="1"/>
</dbReference>
<comment type="subcellular location">
    <subcellularLocation>
        <location evidence="1">Cell membrane</location>
        <topology evidence="1">Multi-pass membrane protein</topology>
    </subcellularLocation>
</comment>
<evidence type="ECO:0000256" key="3">
    <source>
        <dbReference type="ARBA" id="ARBA00022692"/>
    </source>
</evidence>
<dbReference type="PANTHER" id="PTHR23513:SF6">
    <property type="entry name" value="MAJOR FACILITATOR SUPERFAMILY ASSOCIATED DOMAIN-CONTAINING PROTEIN"/>
    <property type="match status" value="1"/>
</dbReference>
<feature type="transmembrane region" description="Helical" evidence="6">
    <location>
        <begin position="106"/>
        <end position="123"/>
    </location>
</feature>
<evidence type="ECO:0000256" key="5">
    <source>
        <dbReference type="ARBA" id="ARBA00023136"/>
    </source>
</evidence>
<dbReference type="PANTHER" id="PTHR23513">
    <property type="entry name" value="INTEGRAL MEMBRANE EFFLUX PROTEIN-RELATED"/>
    <property type="match status" value="1"/>
</dbReference>
<keyword evidence="8" id="KW-1185">Reference proteome</keyword>
<evidence type="ECO:0000313" key="7">
    <source>
        <dbReference type="EMBL" id="SFJ30253.1"/>
    </source>
</evidence>
<dbReference type="Proteomes" id="UP000183557">
    <property type="component" value="Unassembled WGS sequence"/>
</dbReference>
<feature type="transmembrane region" description="Helical" evidence="6">
    <location>
        <begin position="263"/>
        <end position="283"/>
    </location>
</feature>
<dbReference type="InterPro" id="IPR036259">
    <property type="entry name" value="MFS_trans_sf"/>
</dbReference>
<dbReference type="GO" id="GO:0005886">
    <property type="term" value="C:plasma membrane"/>
    <property type="evidence" value="ECO:0007669"/>
    <property type="project" value="UniProtKB-SubCell"/>
</dbReference>
<name>A0A1I3Q848_HALDA</name>
<keyword evidence="5 6" id="KW-0472">Membrane</keyword>
<feature type="transmembrane region" description="Helical" evidence="6">
    <location>
        <begin position="171"/>
        <end position="191"/>
    </location>
</feature>
<keyword evidence="3 6" id="KW-0812">Transmembrane</keyword>
<feature type="transmembrane region" description="Helical" evidence="6">
    <location>
        <begin position="45"/>
        <end position="67"/>
    </location>
</feature>
<proteinExistence type="predicted"/>
<keyword evidence="4 6" id="KW-1133">Transmembrane helix</keyword>
<dbReference type="EMBL" id="FOSB01000001">
    <property type="protein sequence ID" value="SFJ30253.1"/>
    <property type="molecule type" value="Genomic_DNA"/>
</dbReference>
<dbReference type="SUPFAM" id="SSF103473">
    <property type="entry name" value="MFS general substrate transporter"/>
    <property type="match status" value="1"/>
</dbReference>
<evidence type="ECO:0000256" key="4">
    <source>
        <dbReference type="ARBA" id="ARBA00022989"/>
    </source>
</evidence>
<dbReference type="Gene3D" id="1.20.1250.20">
    <property type="entry name" value="MFS general substrate transporter like domains"/>
    <property type="match status" value="1"/>
</dbReference>
<dbReference type="AlphaFoldDB" id="A0A1I3Q848"/>
<reference evidence="8" key="1">
    <citation type="submission" date="2016-10" db="EMBL/GenBank/DDBJ databases">
        <authorList>
            <person name="Varghese N."/>
            <person name="Submissions S."/>
        </authorList>
    </citation>
    <scope>NUCLEOTIDE SEQUENCE [LARGE SCALE GENOMIC DNA]</scope>
    <source>
        <strain evidence="8">CGMCC 1.3704</strain>
    </source>
</reference>
<evidence type="ECO:0000256" key="6">
    <source>
        <dbReference type="SAM" id="Phobius"/>
    </source>
</evidence>
<organism evidence="7 8">
    <name type="scientific">Halobacillus dabanensis</name>
    <dbReference type="NCBI Taxonomy" id="240302"/>
    <lineage>
        <taxon>Bacteria</taxon>
        <taxon>Bacillati</taxon>
        <taxon>Bacillota</taxon>
        <taxon>Bacilli</taxon>
        <taxon>Bacillales</taxon>
        <taxon>Bacillaceae</taxon>
        <taxon>Halobacillus</taxon>
    </lineage>
</organism>
<feature type="transmembrane region" description="Helical" evidence="6">
    <location>
        <begin position="21"/>
        <end position="39"/>
    </location>
</feature>
<dbReference type="Pfam" id="PF07690">
    <property type="entry name" value="MFS_1"/>
    <property type="match status" value="1"/>
</dbReference>
<dbReference type="RefSeq" id="WP_075035023.1">
    <property type="nucleotide sequence ID" value="NZ_FOSB01000001.1"/>
</dbReference>
<feature type="transmembrane region" description="Helical" evidence="6">
    <location>
        <begin position="295"/>
        <end position="323"/>
    </location>
</feature>
<feature type="transmembrane region" description="Helical" evidence="6">
    <location>
        <begin position="79"/>
        <end position="100"/>
    </location>
</feature>
<evidence type="ECO:0000256" key="1">
    <source>
        <dbReference type="ARBA" id="ARBA00004651"/>
    </source>
</evidence>